<reference evidence="1 2" key="1">
    <citation type="submission" date="2017-02" db="EMBL/GenBank/DDBJ databases">
        <title>Prevalence of linear plasmids in Cutibacterium acnes isolates obtained from cancerous prostatic tissue.</title>
        <authorList>
            <person name="Davidsson S."/>
            <person name="Bruggemann H."/>
        </authorList>
    </citation>
    <scope>NUCLEOTIDE SEQUENCE [LARGE SCALE GENOMIC DNA]</scope>
    <source>
        <strain evidence="1 2">11-78</strain>
    </source>
</reference>
<dbReference type="RefSeq" id="WP_002519559.1">
    <property type="nucleotide sequence ID" value="NZ_AP022844.1"/>
</dbReference>
<organism evidence="1 2">
    <name type="scientific">Cutibacterium acnes</name>
    <name type="common">Propionibacterium acnes</name>
    <dbReference type="NCBI Taxonomy" id="1747"/>
    <lineage>
        <taxon>Bacteria</taxon>
        <taxon>Bacillati</taxon>
        <taxon>Actinomycetota</taxon>
        <taxon>Actinomycetes</taxon>
        <taxon>Propionibacteriales</taxon>
        <taxon>Propionibacteriaceae</taxon>
        <taxon>Cutibacterium</taxon>
    </lineage>
</organism>
<dbReference type="AlphaFoldDB" id="A0AA44QHV4"/>
<sequence length="65" mass="7449">MSNVVSMAIPSGFLVCIGTKDERILSSDELRQRWMRTRPDLHSVSYITGRFDEGSTANELNRWFA</sequence>
<proteinExistence type="predicted"/>
<protein>
    <submittedName>
        <fullName evidence="1">Uncharacterized protein</fullName>
    </submittedName>
</protein>
<gene>
    <name evidence="1" type="ORF">B1B09_08545</name>
</gene>
<comment type="caution">
    <text evidence="1">The sequence shown here is derived from an EMBL/GenBank/DDBJ whole genome shotgun (WGS) entry which is preliminary data.</text>
</comment>
<evidence type="ECO:0000313" key="1">
    <source>
        <dbReference type="EMBL" id="PGF33933.1"/>
    </source>
</evidence>
<accession>A0AA44QHV4</accession>
<dbReference type="Proteomes" id="UP000226191">
    <property type="component" value="Unassembled WGS sequence"/>
</dbReference>
<dbReference type="EMBL" id="MVCE01000003">
    <property type="protein sequence ID" value="PGF33933.1"/>
    <property type="molecule type" value="Genomic_DNA"/>
</dbReference>
<evidence type="ECO:0000313" key="2">
    <source>
        <dbReference type="Proteomes" id="UP000226191"/>
    </source>
</evidence>
<name>A0AA44QHV4_CUTAC</name>